<keyword evidence="2" id="KW-1185">Reference proteome</keyword>
<name>E3NBX2_CAERE</name>
<reference evidence="1" key="1">
    <citation type="submission" date="2007-07" db="EMBL/GenBank/DDBJ databases">
        <title>PCAP assembly of the Caenorhabditis remanei genome.</title>
        <authorList>
            <consortium name="The Caenorhabditis remanei Sequencing Consortium"/>
            <person name="Wilson R.K."/>
        </authorList>
    </citation>
    <scope>NUCLEOTIDE SEQUENCE [LARGE SCALE GENOMIC DNA]</scope>
    <source>
        <strain evidence="1">PB4641</strain>
    </source>
</reference>
<evidence type="ECO:0000313" key="1">
    <source>
        <dbReference type="EMBL" id="EFO92524.1"/>
    </source>
</evidence>
<evidence type="ECO:0000313" key="2">
    <source>
        <dbReference type="Proteomes" id="UP000008281"/>
    </source>
</evidence>
<dbReference type="PANTHER" id="PTHR37964">
    <property type="entry name" value="SUPPRESSOR"/>
    <property type="match status" value="1"/>
</dbReference>
<dbReference type="PANTHER" id="PTHR37964:SF1">
    <property type="entry name" value="SUPPRESSOR-RELATED"/>
    <property type="match status" value="1"/>
</dbReference>
<dbReference type="HOGENOM" id="CLU_129471_0_0_1"/>
<dbReference type="InParanoid" id="E3NBX2"/>
<gene>
    <name evidence="1" type="ORF">CRE_14956</name>
</gene>
<dbReference type="EMBL" id="DS268590">
    <property type="protein sequence ID" value="EFO92524.1"/>
    <property type="molecule type" value="Genomic_DNA"/>
</dbReference>
<dbReference type="Proteomes" id="UP000008281">
    <property type="component" value="Unassembled WGS sequence"/>
</dbReference>
<protein>
    <recommendedName>
        <fullName evidence="3">SKP1 component POZ domain-containing protein</fullName>
    </recommendedName>
</protein>
<dbReference type="AlphaFoldDB" id="E3NBX2"/>
<organism evidence="2">
    <name type="scientific">Caenorhabditis remanei</name>
    <name type="common">Caenorhabditis vulgaris</name>
    <dbReference type="NCBI Taxonomy" id="31234"/>
    <lineage>
        <taxon>Eukaryota</taxon>
        <taxon>Metazoa</taxon>
        <taxon>Ecdysozoa</taxon>
        <taxon>Nematoda</taxon>
        <taxon>Chromadorea</taxon>
        <taxon>Rhabditida</taxon>
        <taxon>Rhabditina</taxon>
        <taxon>Rhabditomorpha</taxon>
        <taxon>Rhabditoidea</taxon>
        <taxon>Rhabditidae</taxon>
        <taxon>Peloderinae</taxon>
        <taxon>Caenorhabditis</taxon>
    </lineage>
</organism>
<evidence type="ECO:0008006" key="3">
    <source>
        <dbReference type="Google" id="ProtNLM"/>
    </source>
</evidence>
<sequence length="141" mass="16346">MTICEIKLKFPNSPEPVVLKDKETIKKIPVILRAINIHNIDCETTDTIVKDPIEIPFPFETGQFFFDNILKYKRPAEPLKTKVTEYKEASEKSIEQLKEYMEIAEFMECDDFMRSIAFVLAKKFDKKTDAQIVPHFPASSV</sequence>
<proteinExistence type="predicted"/>
<accession>E3NBX2</accession>